<dbReference type="InterPro" id="IPR003343">
    <property type="entry name" value="Big_2"/>
</dbReference>
<evidence type="ECO:0000256" key="6">
    <source>
        <dbReference type="ARBA" id="ARBA00022840"/>
    </source>
</evidence>
<dbReference type="eggNOG" id="COG0515">
    <property type="taxonomic scope" value="Bacteria"/>
</dbReference>
<evidence type="ECO:0000256" key="1">
    <source>
        <dbReference type="ARBA" id="ARBA00012513"/>
    </source>
</evidence>
<dbReference type="SUPFAM" id="SSF49373">
    <property type="entry name" value="Invasin/intimin cell-adhesion fragments"/>
    <property type="match status" value="3"/>
</dbReference>
<dbReference type="GO" id="GO:0004674">
    <property type="term" value="F:protein serine/threonine kinase activity"/>
    <property type="evidence" value="ECO:0007669"/>
    <property type="project" value="UniProtKB-KW"/>
</dbReference>
<dbReference type="CDD" id="cd14014">
    <property type="entry name" value="STKc_PknB_like"/>
    <property type="match status" value="1"/>
</dbReference>
<dbReference type="PROSITE" id="PS00108">
    <property type="entry name" value="PROTEIN_KINASE_ST"/>
    <property type="match status" value="1"/>
</dbReference>
<gene>
    <name evidence="10" type="ORF">J421_1666</name>
</gene>
<keyword evidence="4 7" id="KW-0547">Nucleotide-binding</keyword>
<dbReference type="Pfam" id="PF02368">
    <property type="entry name" value="Big_2"/>
    <property type="match status" value="3"/>
</dbReference>
<evidence type="ECO:0000256" key="2">
    <source>
        <dbReference type="ARBA" id="ARBA00022527"/>
    </source>
</evidence>
<dbReference type="Gene3D" id="3.30.200.20">
    <property type="entry name" value="Phosphorylase Kinase, domain 1"/>
    <property type="match status" value="1"/>
</dbReference>
<keyword evidence="2" id="KW-0723">Serine/threonine-protein kinase</keyword>
<feature type="compositionally biased region" description="Basic residues" evidence="8">
    <location>
        <begin position="983"/>
        <end position="1005"/>
    </location>
</feature>
<accession>W0RIJ0</accession>
<organism evidence="10 11">
    <name type="scientific">Gemmatirosa kalamazoonensis</name>
    <dbReference type="NCBI Taxonomy" id="861299"/>
    <lineage>
        <taxon>Bacteria</taxon>
        <taxon>Pseudomonadati</taxon>
        <taxon>Gemmatimonadota</taxon>
        <taxon>Gemmatimonadia</taxon>
        <taxon>Gemmatimonadales</taxon>
        <taxon>Gemmatimonadaceae</taxon>
        <taxon>Gemmatirosa</taxon>
    </lineage>
</organism>
<feature type="compositionally biased region" description="Basic residues" evidence="8">
    <location>
        <begin position="923"/>
        <end position="975"/>
    </location>
</feature>
<feature type="region of interest" description="Disordered" evidence="8">
    <location>
        <begin position="765"/>
        <end position="817"/>
    </location>
</feature>
<evidence type="ECO:0000256" key="4">
    <source>
        <dbReference type="ARBA" id="ARBA00022741"/>
    </source>
</evidence>
<feature type="region of interest" description="Disordered" evidence="8">
    <location>
        <begin position="857"/>
        <end position="1022"/>
    </location>
</feature>
<dbReference type="SMART" id="SM00220">
    <property type="entry name" value="S_TKc"/>
    <property type="match status" value="1"/>
</dbReference>
<keyword evidence="5 10" id="KW-0418">Kinase</keyword>
<dbReference type="InterPro" id="IPR008271">
    <property type="entry name" value="Ser/Thr_kinase_AS"/>
</dbReference>
<dbReference type="InterPro" id="IPR011009">
    <property type="entry name" value="Kinase-like_dom_sf"/>
</dbReference>
<dbReference type="GO" id="GO:0005524">
    <property type="term" value="F:ATP binding"/>
    <property type="evidence" value="ECO:0007669"/>
    <property type="project" value="UniProtKB-UniRule"/>
</dbReference>
<evidence type="ECO:0000256" key="8">
    <source>
        <dbReference type="SAM" id="MobiDB-lite"/>
    </source>
</evidence>
<evidence type="ECO:0000259" key="9">
    <source>
        <dbReference type="PROSITE" id="PS50011"/>
    </source>
</evidence>
<dbReference type="STRING" id="861299.J421_1666"/>
<dbReference type="InterPro" id="IPR017441">
    <property type="entry name" value="Protein_kinase_ATP_BS"/>
</dbReference>
<feature type="region of interest" description="Disordered" evidence="8">
    <location>
        <begin position="725"/>
        <end position="746"/>
    </location>
</feature>
<evidence type="ECO:0000313" key="10">
    <source>
        <dbReference type="EMBL" id="AHG89203.1"/>
    </source>
</evidence>
<dbReference type="PROSITE" id="PS00107">
    <property type="entry name" value="PROTEIN_KINASE_ATP"/>
    <property type="match status" value="1"/>
</dbReference>
<feature type="compositionally biased region" description="Low complexity" evidence="8">
    <location>
        <begin position="857"/>
        <end position="878"/>
    </location>
</feature>
<dbReference type="PROSITE" id="PS50011">
    <property type="entry name" value="PROTEIN_KINASE_DOM"/>
    <property type="match status" value="1"/>
</dbReference>
<dbReference type="GO" id="GO:0006974">
    <property type="term" value="P:DNA damage response"/>
    <property type="evidence" value="ECO:0007669"/>
    <property type="project" value="TreeGrafter"/>
</dbReference>
<dbReference type="InterPro" id="IPR008964">
    <property type="entry name" value="Invasin/intimin_cell_adhesion"/>
</dbReference>
<dbReference type="PANTHER" id="PTHR24361:SF613">
    <property type="entry name" value="NUCLEAR RECEPTOR-BINDING PROTEIN-RELATED"/>
    <property type="match status" value="1"/>
</dbReference>
<name>W0RIJ0_9BACT</name>
<dbReference type="PANTHER" id="PTHR24361">
    <property type="entry name" value="MITOGEN-ACTIVATED KINASE KINASE KINASE"/>
    <property type="match status" value="1"/>
</dbReference>
<evidence type="ECO:0000256" key="3">
    <source>
        <dbReference type="ARBA" id="ARBA00022679"/>
    </source>
</evidence>
<proteinExistence type="predicted"/>
<reference evidence="10 11" key="1">
    <citation type="journal article" date="2014" name="Genome Announc.">
        <title>Genome Sequence and Methylome of Soil Bacterium Gemmatirosa kalamazoonensis KBS708T, a Member of the Rarely Cultivated Gemmatimonadetes Phylum.</title>
        <authorList>
            <person name="Debruyn J.M."/>
            <person name="Radosevich M."/>
            <person name="Wommack K.E."/>
            <person name="Polson S.W."/>
            <person name="Hauser L.J."/>
            <person name="Fawaz M.N."/>
            <person name="Korlach J."/>
            <person name="Tsai Y.C."/>
        </authorList>
    </citation>
    <scope>NUCLEOTIDE SEQUENCE [LARGE SCALE GENOMIC DNA]</scope>
    <source>
        <strain evidence="10 11">KBS708</strain>
    </source>
</reference>
<dbReference type="Pfam" id="PF00069">
    <property type="entry name" value="Pkinase"/>
    <property type="match status" value="1"/>
</dbReference>
<dbReference type="FunFam" id="1.10.510.10:FF:000021">
    <property type="entry name" value="Serine/threonine protein kinase"/>
    <property type="match status" value="1"/>
</dbReference>
<dbReference type="HOGENOM" id="CLU_295740_0_0_0"/>
<dbReference type="EC" id="2.7.11.1" evidence="1"/>
<dbReference type="SUPFAM" id="SSF56112">
    <property type="entry name" value="Protein kinase-like (PK-like)"/>
    <property type="match status" value="1"/>
</dbReference>
<protein>
    <recommendedName>
        <fullName evidence="1">non-specific serine/threonine protein kinase</fullName>
        <ecNumber evidence="1">2.7.11.1</ecNumber>
    </recommendedName>
</protein>
<feature type="domain" description="Protein kinase" evidence="9">
    <location>
        <begin position="88"/>
        <end position="349"/>
    </location>
</feature>
<dbReference type="Gene3D" id="2.60.40.1080">
    <property type="match status" value="3"/>
</dbReference>
<dbReference type="InParanoid" id="W0RIJ0"/>
<feature type="compositionally biased region" description="Pro residues" evidence="8">
    <location>
        <begin position="781"/>
        <end position="791"/>
    </location>
</feature>
<feature type="compositionally biased region" description="Pro residues" evidence="8">
    <location>
        <begin position="734"/>
        <end position="744"/>
    </location>
</feature>
<evidence type="ECO:0000256" key="7">
    <source>
        <dbReference type="PROSITE-ProRule" id="PRU10141"/>
    </source>
</evidence>
<keyword evidence="3" id="KW-0808">Transferase</keyword>
<dbReference type="Proteomes" id="UP000019151">
    <property type="component" value="Chromosome"/>
</dbReference>
<dbReference type="GO" id="GO:0005737">
    <property type="term" value="C:cytoplasm"/>
    <property type="evidence" value="ECO:0007669"/>
    <property type="project" value="TreeGrafter"/>
</dbReference>
<dbReference type="InterPro" id="IPR000719">
    <property type="entry name" value="Prot_kinase_dom"/>
</dbReference>
<dbReference type="EMBL" id="CP007128">
    <property type="protein sequence ID" value="AHG89203.1"/>
    <property type="molecule type" value="Genomic_DNA"/>
</dbReference>
<dbReference type="AlphaFoldDB" id="W0RIJ0"/>
<feature type="compositionally biased region" description="Basic residues" evidence="8">
    <location>
        <begin position="899"/>
        <end position="916"/>
    </location>
</feature>
<dbReference type="Gene3D" id="1.10.510.10">
    <property type="entry name" value="Transferase(Phosphotransferase) domain 1"/>
    <property type="match status" value="1"/>
</dbReference>
<dbReference type="PATRIC" id="fig|861299.3.peg.1691"/>
<dbReference type="InterPro" id="IPR053235">
    <property type="entry name" value="Ser_Thr_kinase"/>
</dbReference>
<dbReference type="SMART" id="SM00635">
    <property type="entry name" value="BID_2"/>
    <property type="match status" value="3"/>
</dbReference>
<keyword evidence="11" id="KW-1185">Reference proteome</keyword>
<sequence>MAAPLECASCGSSVPAESRFCTQCGTPMPVLTGQGTPPEGSADPALGADTPGGSTPAGDTPGQRGDLMLMTSWRHVAQHLQAVLRGEFVIEREIGRGGMAAVYLARELRLNRRVALKVMSPSLLTGHSMVERFRQEAVTVANLSHANIVTVHSVRDIDDLHFFVMKFVDGRALDRIVADQRRLPLAVVRSILFQVGSALSYAHRNGVVHRDIKPANILIDKNGDAIVTDFGIAKVAESSAHTQTGVLIGTPTYMSPEQCAGLPVSAASDQYALGIVAYEMLTGSPPFSGPGLSVLQAHIGRQPAPIEDLAPDCPPEVARAVARMLAKDPADRWPTIGQAVAALGGGPLAEDDPLRETLGEMAGAAPLVAPTPPPPPPPPVPGAVRVTLPEGDWEVGDALQATAAVAATDGTSMPEVTVRWESDPVDVASVDESGRLALRAPGTVTVRALAGEVLGEATLDVAPARPATIDTEPPPSPMRVGESWRPVVTVRDRRGATLDVPVTLESTDPAVVRVADGGDVEPLAVGTASLRVSVDDLSSELPLAVIRATVAALEITASESDPELGDRTAWSARALDRRGRPVGDAPIRWRSSDPRVATVDDHGRVEAVGVGHATISAAVDGQGASMPVHVRRPAVAGLELDVPATALLVGEQVQLRAVARGRRGEPLDRPVRWTSADPSVLEVSATGIAVARAAGTASVTAECEAQRESADLAVITASITELFRPEPTPVSSFEPPPAEPPPAEPALAEPALAEPALAEPALAEPALTTSELTPRSDPTPIAAPIPEPAIEPPSVVAPVDSPPAAPSPVVAEAPAYSASDEIHAVRDTRPSGRRVLVPAAAATVLLLVVAWFATTRRSAPTPAERPAPTAQTAKTPATPVVPDSAPTPQQSAPVVAPPPRRRPRRRLPPCRRQRRRSAPDRPRARRPARRRGRLRLPRRPPASRRRRGPSRRRRLPPRSRRPRTRRATRVRRRPGHPPEHPPRPRPRRRRHRRASRPTRPPRRARGCSARSPPTPPASARAA</sequence>
<evidence type="ECO:0000256" key="5">
    <source>
        <dbReference type="ARBA" id="ARBA00022777"/>
    </source>
</evidence>
<feature type="binding site" evidence="7">
    <location>
        <position position="117"/>
    </location>
    <ligand>
        <name>ATP</name>
        <dbReference type="ChEBI" id="CHEBI:30616"/>
    </ligand>
</feature>
<dbReference type="KEGG" id="gba:J421_1666"/>
<evidence type="ECO:0000313" key="11">
    <source>
        <dbReference type="Proteomes" id="UP000019151"/>
    </source>
</evidence>
<feature type="region of interest" description="Disordered" evidence="8">
    <location>
        <begin position="32"/>
        <end position="63"/>
    </location>
</feature>
<keyword evidence="6 7" id="KW-0067">ATP-binding</keyword>
<feature type="compositionally biased region" description="Low complexity" evidence="8">
    <location>
        <begin position="807"/>
        <end position="817"/>
    </location>
</feature>